<accession>A0A392S1P8</accession>
<keyword evidence="3" id="KW-1185">Reference proteome</keyword>
<organism evidence="2 3">
    <name type="scientific">Trifolium medium</name>
    <dbReference type="NCBI Taxonomy" id="97028"/>
    <lineage>
        <taxon>Eukaryota</taxon>
        <taxon>Viridiplantae</taxon>
        <taxon>Streptophyta</taxon>
        <taxon>Embryophyta</taxon>
        <taxon>Tracheophyta</taxon>
        <taxon>Spermatophyta</taxon>
        <taxon>Magnoliopsida</taxon>
        <taxon>eudicotyledons</taxon>
        <taxon>Gunneridae</taxon>
        <taxon>Pentapetalae</taxon>
        <taxon>rosids</taxon>
        <taxon>fabids</taxon>
        <taxon>Fabales</taxon>
        <taxon>Fabaceae</taxon>
        <taxon>Papilionoideae</taxon>
        <taxon>50 kb inversion clade</taxon>
        <taxon>NPAAA clade</taxon>
        <taxon>Hologalegina</taxon>
        <taxon>IRL clade</taxon>
        <taxon>Trifolieae</taxon>
        <taxon>Trifolium</taxon>
    </lineage>
</organism>
<feature type="region of interest" description="Disordered" evidence="1">
    <location>
        <begin position="39"/>
        <end position="67"/>
    </location>
</feature>
<evidence type="ECO:0000313" key="2">
    <source>
        <dbReference type="EMBL" id="MCI42244.1"/>
    </source>
</evidence>
<evidence type="ECO:0000313" key="3">
    <source>
        <dbReference type="Proteomes" id="UP000265520"/>
    </source>
</evidence>
<dbReference type="EMBL" id="LXQA010302128">
    <property type="protein sequence ID" value="MCI42244.1"/>
    <property type="molecule type" value="Genomic_DNA"/>
</dbReference>
<evidence type="ECO:0000256" key="1">
    <source>
        <dbReference type="SAM" id="MobiDB-lite"/>
    </source>
</evidence>
<reference evidence="2 3" key="1">
    <citation type="journal article" date="2018" name="Front. Plant Sci.">
        <title>Red Clover (Trifolium pratense) and Zigzag Clover (T. medium) - A Picture of Genomic Similarities and Differences.</title>
        <authorList>
            <person name="Dluhosova J."/>
            <person name="Istvanek J."/>
            <person name="Nedelnik J."/>
            <person name="Repkova J."/>
        </authorList>
    </citation>
    <scope>NUCLEOTIDE SEQUENCE [LARGE SCALE GENOMIC DNA]</scope>
    <source>
        <strain evidence="3">cv. 10/8</strain>
        <tissue evidence="2">Leaf</tissue>
    </source>
</reference>
<comment type="caution">
    <text evidence="2">The sequence shown here is derived from an EMBL/GenBank/DDBJ whole genome shotgun (WGS) entry which is preliminary data.</text>
</comment>
<dbReference type="AlphaFoldDB" id="A0A392S1P8"/>
<feature type="non-terminal residue" evidence="2">
    <location>
        <position position="1"/>
    </location>
</feature>
<sequence length="67" mass="7726">RRSLSDNQRETARADRKFQGFKRLAARVVAEREEARCSDAKQKVSGLAARDSERRRDTFAERETATL</sequence>
<name>A0A392S1P8_9FABA</name>
<dbReference type="Proteomes" id="UP000265520">
    <property type="component" value="Unassembled WGS sequence"/>
</dbReference>
<proteinExistence type="predicted"/>
<feature type="compositionally biased region" description="Basic and acidic residues" evidence="1">
    <location>
        <begin position="50"/>
        <end position="67"/>
    </location>
</feature>
<protein>
    <submittedName>
        <fullName evidence="2">Uncharacterized protein</fullName>
    </submittedName>
</protein>